<sequence>MTQQFFPPVSLLRVISFNRFVRGILQGFMLARFLPEAHRLGWSMASAGILLSASLLIDFCLTLLIGHQSDRRSPTVLLMAGECCSSGAGLLFLLFPDPFFLGLAVLAAGAGQRSNGSPGPWAPAEQALLSRYGSRKNPFSVFSHNTSWGLWGMGAGATFGATHLWQATSHPLDTFRFAMSGLVTTSLLNLAALLYHGQEATALMPPPVQGETGFLSKREKTNLTAMVFSNLFYGLSIGLSDAMIAYWFVLKFKATPDHISFLLALSFLLSGVVAWFLGQVKKKRVAPVYVLLQMAGLAGLAFLPSSASIEAAGAFYTLRMTSVRAPGGIRQALATQLVRPGRLGWAAGLHFSSLHLLQVAGPALTGYCWEKHRTGTPLVLAVACMAVSFLFTLFLYARTVLERTPSTEGIPDVQNHPHRVTSFETRRSEDASQRF</sequence>
<name>A0A7C3QSB8_9BACT</name>
<dbReference type="Gene3D" id="1.20.1250.20">
    <property type="entry name" value="MFS general substrate transporter like domains"/>
    <property type="match status" value="2"/>
</dbReference>
<dbReference type="EMBL" id="DTMM01000002">
    <property type="protein sequence ID" value="HFT92331.1"/>
    <property type="molecule type" value="Genomic_DNA"/>
</dbReference>
<feature type="transmembrane region" description="Helical" evidence="2">
    <location>
        <begin position="261"/>
        <end position="278"/>
    </location>
</feature>
<keyword evidence="2" id="KW-1133">Transmembrane helix</keyword>
<evidence type="ECO:0000256" key="1">
    <source>
        <dbReference type="SAM" id="MobiDB-lite"/>
    </source>
</evidence>
<keyword evidence="2" id="KW-0472">Membrane</keyword>
<evidence type="ECO:0000256" key="2">
    <source>
        <dbReference type="SAM" id="Phobius"/>
    </source>
</evidence>
<comment type="caution">
    <text evidence="3">The sequence shown here is derived from an EMBL/GenBank/DDBJ whole genome shotgun (WGS) entry which is preliminary data.</text>
</comment>
<dbReference type="PANTHER" id="PTHR23520:SF5">
    <property type="entry name" value="TRANSPORTER, PUTATIVE (AFU_ORTHOLOGUE AFUA_3G04000)-RELATED"/>
    <property type="match status" value="1"/>
</dbReference>
<feature type="transmembrane region" description="Helical" evidence="2">
    <location>
        <begin position="231"/>
        <end position="249"/>
    </location>
</feature>
<reference evidence="3" key="1">
    <citation type="journal article" date="2020" name="mSystems">
        <title>Genome- and Community-Level Interaction Insights into Carbon Utilization and Element Cycling Functions of Hydrothermarchaeota in Hydrothermal Sediment.</title>
        <authorList>
            <person name="Zhou Z."/>
            <person name="Liu Y."/>
            <person name="Xu W."/>
            <person name="Pan J."/>
            <person name="Luo Z.H."/>
            <person name="Li M."/>
        </authorList>
    </citation>
    <scope>NUCLEOTIDE SEQUENCE [LARGE SCALE GENOMIC DNA]</scope>
    <source>
        <strain evidence="3">SpSt-902</strain>
    </source>
</reference>
<evidence type="ECO:0000313" key="3">
    <source>
        <dbReference type="EMBL" id="HFT92331.1"/>
    </source>
</evidence>
<proteinExistence type="predicted"/>
<feature type="compositionally biased region" description="Basic and acidic residues" evidence="1">
    <location>
        <begin position="424"/>
        <end position="435"/>
    </location>
</feature>
<gene>
    <name evidence="3" type="ORF">ENX03_00030</name>
</gene>
<dbReference type="SUPFAM" id="SSF103473">
    <property type="entry name" value="MFS general substrate transporter"/>
    <property type="match status" value="1"/>
</dbReference>
<feature type="transmembrane region" description="Helical" evidence="2">
    <location>
        <begin position="378"/>
        <end position="397"/>
    </location>
</feature>
<dbReference type="InterPro" id="IPR036259">
    <property type="entry name" value="MFS_trans_sf"/>
</dbReference>
<protein>
    <submittedName>
        <fullName evidence="3">MFS transporter</fullName>
    </submittedName>
</protein>
<feature type="transmembrane region" description="Helical" evidence="2">
    <location>
        <begin position="290"/>
        <end position="316"/>
    </location>
</feature>
<dbReference type="AlphaFoldDB" id="A0A7C3QSB8"/>
<accession>A0A7C3QSB8</accession>
<keyword evidence="2" id="KW-0812">Transmembrane</keyword>
<feature type="transmembrane region" description="Helical" evidence="2">
    <location>
        <begin position="177"/>
        <end position="197"/>
    </location>
</feature>
<feature type="transmembrane region" description="Helical" evidence="2">
    <location>
        <begin position="40"/>
        <end position="64"/>
    </location>
</feature>
<organism evidence="3">
    <name type="scientific">Leptospirillum ferriphilum</name>
    <dbReference type="NCBI Taxonomy" id="178606"/>
    <lineage>
        <taxon>Bacteria</taxon>
        <taxon>Pseudomonadati</taxon>
        <taxon>Nitrospirota</taxon>
        <taxon>Nitrospiria</taxon>
        <taxon>Nitrospirales</taxon>
        <taxon>Nitrospiraceae</taxon>
        <taxon>Leptospirillum</taxon>
    </lineage>
</organism>
<dbReference type="PANTHER" id="PTHR23520">
    <property type="entry name" value="TRANSPORTER, PUTATIVE (AFU_ORTHOLOGUE AFUA_3G04000)-RELATED"/>
    <property type="match status" value="1"/>
</dbReference>
<feature type="region of interest" description="Disordered" evidence="1">
    <location>
        <begin position="407"/>
        <end position="435"/>
    </location>
</feature>